<dbReference type="EMBL" id="JASMQC010000033">
    <property type="protein sequence ID" value="KAK1931593.1"/>
    <property type="molecule type" value="Genomic_DNA"/>
</dbReference>
<proteinExistence type="predicted"/>
<reference evidence="1" key="1">
    <citation type="submission" date="2023-08" db="EMBL/GenBank/DDBJ databases">
        <title>Reference Genome Resource for the Citrus Pathogen Phytophthora citrophthora.</title>
        <authorList>
            <person name="Moller H."/>
            <person name="Coetzee B."/>
            <person name="Rose L.J."/>
            <person name="Van Niekerk J.M."/>
        </authorList>
    </citation>
    <scope>NUCLEOTIDE SEQUENCE</scope>
    <source>
        <strain evidence="1">STE-U-9442</strain>
    </source>
</reference>
<keyword evidence="2" id="KW-1185">Reference proteome</keyword>
<dbReference type="PANTHER" id="PTHR13510:SF44">
    <property type="entry name" value="RABENOSYN-5"/>
    <property type="match status" value="1"/>
</dbReference>
<name>A0AAD9G4C5_9STRA</name>
<evidence type="ECO:0008006" key="3">
    <source>
        <dbReference type="Google" id="ProtNLM"/>
    </source>
</evidence>
<dbReference type="AlphaFoldDB" id="A0AAD9G4C5"/>
<protein>
    <recommendedName>
        <fullName evidence="3">FYVE-type domain-containing protein</fullName>
    </recommendedName>
</protein>
<dbReference type="InterPro" id="IPR052727">
    <property type="entry name" value="Rab4/Rab5_effector"/>
</dbReference>
<evidence type="ECO:0000313" key="2">
    <source>
        <dbReference type="Proteomes" id="UP001259832"/>
    </source>
</evidence>
<dbReference type="PANTHER" id="PTHR13510">
    <property type="entry name" value="FYVE-FINGER-CONTAINING RAB5 EFFECTOR PROTEIN RABENOSYN-5-RELATED"/>
    <property type="match status" value="1"/>
</dbReference>
<dbReference type="InterPro" id="IPR023393">
    <property type="entry name" value="START-like_dom_sf"/>
</dbReference>
<evidence type="ECO:0000313" key="1">
    <source>
        <dbReference type="EMBL" id="KAK1931593.1"/>
    </source>
</evidence>
<accession>A0AAD9G4C5</accession>
<dbReference type="Gene3D" id="3.30.530.20">
    <property type="match status" value="1"/>
</dbReference>
<dbReference type="Proteomes" id="UP001259832">
    <property type="component" value="Unassembled WGS sequence"/>
</dbReference>
<sequence length="462" mass="51788">MNSICPFETPLSLSERDRRSMQSLAQSCVDETMLDYEHVLSSMSGLPSATRWKPVKKKNNVVVYQDQLAMGEIKRRKRKAKSLGDIIESSRVGDLLAKSVGPGTFRSSSNAYARETEVNEPKELPKMTWMGTVECELDDLMYGLVSQNDEVTRIKSSYSGNPIQDFATLASLETSTPSNPFHGLQLKWEVNTALTKAKPVWRCRDFVYLEATGMTKNRSGQRIGYQILHSLDVRGVPELLGRKLIRGKVAIYQLFRQKSKGTVEVFAKAMVDLAGDVPASMASIATIEAANAVNAAARCARKRKLNWLLATAETSSIDYTAAGRSDSCCSVCARELKNSFGQKSFYDCHICAKRVCHRCHIRQKLSFIKPDKNSFVVKQKALDLCTRCVHTATQMNSRRVALEERARADPASMYKYIHPQKQLSNENFQDFDISEATEKDTECPTQGALLLDRATQVLHRLF</sequence>
<gene>
    <name evidence="1" type="ORF">P3T76_012922</name>
</gene>
<organism evidence="1 2">
    <name type="scientific">Phytophthora citrophthora</name>
    <dbReference type="NCBI Taxonomy" id="4793"/>
    <lineage>
        <taxon>Eukaryota</taxon>
        <taxon>Sar</taxon>
        <taxon>Stramenopiles</taxon>
        <taxon>Oomycota</taxon>
        <taxon>Peronosporomycetes</taxon>
        <taxon>Peronosporales</taxon>
        <taxon>Peronosporaceae</taxon>
        <taxon>Phytophthora</taxon>
    </lineage>
</organism>
<comment type="caution">
    <text evidence="1">The sequence shown here is derived from an EMBL/GenBank/DDBJ whole genome shotgun (WGS) entry which is preliminary data.</text>
</comment>